<dbReference type="InterPro" id="IPR004360">
    <property type="entry name" value="Glyas_Fos-R_dOase_dom"/>
</dbReference>
<evidence type="ECO:0000256" key="3">
    <source>
        <dbReference type="ARBA" id="ARBA00032460"/>
    </source>
</evidence>
<evidence type="ECO:0000256" key="1">
    <source>
        <dbReference type="ARBA" id="ARBA00030291"/>
    </source>
</evidence>
<dbReference type="SUPFAM" id="SSF54593">
    <property type="entry name" value="Glyoxalase/Bleomycin resistance protein/Dihydroxybiphenyl dioxygenase"/>
    <property type="match status" value="1"/>
</dbReference>
<sequence length="131" mass="14790">MAKTIHSMIRVLDEARSVDFYNRAFGLTVADRLDFDTFTLVYMRNDESPFEVELTVNKGRTDPYEMGDGYGHLAVVVEDLETEHARFEAEGLAPRKIVDFAPGGTTIARFFFVADPDGYQIEVLERGGRFG</sequence>
<evidence type="ECO:0000259" key="5">
    <source>
        <dbReference type="PROSITE" id="PS51819"/>
    </source>
</evidence>
<evidence type="ECO:0000256" key="4">
    <source>
        <dbReference type="ARBA" id="ARBA00033298"/>
    </source>
</evidence>
<gene>
    <name evidence="6" type="ORF">DKT77_02135</name>
</gene>
<dbReference type="Proteomes" id="UP000245680">
    <property type="component" value="Unassembled WGS sequence"/>
</dbReference>
<dbReference type="PANTHER" id="PTHR46036:SF5">
    <property type="entry name" value="LACTOYLGLUTATHIONE LYASE"/>
    <property type="match status" value="1"/>
</dbReference>
<comment type="caution">
    <text evidence="6">The sequence shown here is derived from an EMBL/GenBank/DDBJ whole genome shotgun (WGS) entry which is preliminary data.</text>
</comment>
<evidence type="ECO:0000313" key="6">
    <source>
        <dbReference type="EMBL" id="PWR04339.1"/>
    </source>
</evidence>
<feature type="domain" description="VOC" evidence="5">
    <location>
        <begin position="3"/>
        <end position="126"/>
    </location>
</feature>
<dbReference type="AlphaFoldDB" id="A0A2V2LQ48"/>
<dbReference type="GO" id="GO:0019243">
    <property type="term" value="P:methylglyoxal catabolic process to D-lactate via S-lactoyl-glutathione"/>
    <property type="evidence" value="ECO:0007669"/>
    <property type="project" value="TreeGrafter"/>
</dbReference>
<keyword evidence="7" id="KW-1185">Reference proteome</keyword>
<protein>
    <recommendedName>
        <fullName evidence="2">Aldoketomutase</fullName>
    </recommendedName>
    <alternativeName>
        <fullName evidence="1">Ketone-aldehyde mutase</fullName>
    </alternativeName>
    <alternativeName>
        <fullName evidence="3">Methylglyoxalase</fullName>
    </alternativeName>
    <alternativeName>
        <fullName evidence="4">S-D-lactoylglutathione methylglyoxal lyase</fullName>
    </alternativeName>
</protein>
<dbReference type="InterPro" id="IPR029068">
    <property type="entry name" value="Glyas_Bleomycin-R_OHBP_Dase"/>
</dbReference>
<dbReference type="InterPro" id="IPR037523">
    <property type="entry name" value="VOC_core"/>
</dbReference>
<dbReference type="PANTHER" id="PTHR46036">
    <property type="entry name" value="LACTOYLGLUTATHIONE LYASE"/>
    <property type="match status" value="1"/>
</dbReference>
<dbReference type="OrthoDB" id="4725692at2"/>
<reference evidence="6 7" key="1">
    <citation type="submission" date="2018-05" db="EMBL/GenBank/DDBJ databases">
        <title>Rhodobacteraceae gen. nov., sp. nov. isolated from sea water.</title>
        <authorList>
            <person name="Ren Y."/>
        </authorList>
    </citation>
    <scope>NUCLEOTIDE SEQUENCE [LARGE SCALE GENOMIC DNA]</scope>
    <source>
        <strain evidence="6 7">TG-679</strain>
    </source>
</reference>
<proteinExistence type="predicted"/>
<evidence type="ECO:0000256" key="2">
    <source>
        <dbReference type="ARBA" id="ARBA00030892"/>
    </source>
</evidence>
<dbReference type="RefSeq" id="WP_109810125.1">
    <property type="nucleotide sequence ID" value="NZ_QGKU01000006.1"/>
</dbReference>
<dbReference type="GO" id="GO:0005737">
    <property type="term" value="C:cytoplasm"/>
    <property type="evidence" value="ECO:0007669"/>
    <property type="project" value="TreeGrafter"/>
</dbReference>
<keyword evidence="6" id="KW-0456">Lyase</keyword>
<dbReference type="Pfam" id="PF00903">
    <property type="entry name" value="Glyoxalase"/>
    <property type="match status" value="1"/>
</dbReference>
<dbReference type="GO" id="GO:0004462">
    <property type="term" value="F:lactoylglutathione lyase activity"/>
    <property type="evidence" value="ECO:0007669"/>
    <property type="project" value="TreeGrafter"/>
</dbReference>
<dbReference type="PROSITE" id="PS51819">
    <property type="entry name" value="VOC"/>
    <property type="match status" value="1"/>
</dbReference>
<organism evidence="6 7">
    <name type="scientific">Meridianimarinicoccus roseus</name>
    <dbReference type="NCBI Taxonomy" id="2072018"/>
    <lineage>
        <taxon>Bacteria</taxon>
        <taxon>Pseudomonadati</taxon>
        <taxon>Pseudomonadota</taxon>
        <taxon>Alphaproteobacteria</taxon>
        <taxon>Rhodobacterales</taxon>
        <taxon>Paracoccaceae</taxon>
        <taxon>Meridianimarinicoccus</taxon>
    </lineage>
</organism>
<dbReference type="EMBL" id="QGKU01000006">
    <property type="protein sequence ID" value="PWR04339.1"/>
    <property type="molecule type" value="Genomic_DNA"/>
</dbReference>
<dbReference type="Gene3D" id="3.10.180.10">
    <property type="entry name" value="2,3-Dihydroxybiphenyl 1,2-Dioxygenase, domain 1"/>
    <property type="match status" value="1"/>
</dbReference>
<name>A0A2V2LQ48_9RHOB</name>
<evidence type="ECO:0000313" key="7">
    <source>
        <dbReference type="Proteomes" id="UP000245680"/>
    </source>
</evidence>
<accession>A0A2V2LQ48</accession>